<proteinExistence type="predicted"/>
<dbReference type="Proteomes" id="UP001168821">
    <property type="component" value="Unassembled WGS sequence"/>
</dbReference>
<name>A0AA38HLR2_9CUCU</name>
<protein>
    <submittedName>
        <fullName evidence="1">Uncharacterized protein</fullName>
    </submittedName>
</protein>
<accession>A0AA38HLR2</accession>
<evidence type="ECO:0000313" key="2">
    <source>
        <dbReference type="Proteomes" id="UP001168821"/>
    </source>
</evidence>
<reference evidence="1" key="1">
    <citation type="journal article" date="2023" name="G3 (Bethesda)">
        <title>Whole genome assemblies of Zophobas morio and Tenebrio molitor.</title>
        <authorList>
            <person name="Kaur S."/>
            <person name="Stinson S.A."/>
            <person name="diCenzo G.C."/>
        </authorList>
    </citation>
    <scope>NUCLEOTIDE SEQUENCE</scope>
    <source>
        <strain evidence="1">QUZm001</strain>
    </source>
</reference>
<dbReference type="EMBL" id="JALNTZ010000010">
    <property type="protein sequence ID" value="KAJ3640170.1"/>
    <property type="molecule type" value="Genomic_DNA"/>
</dbReference>
<keyword evidence="2" id="KW-1185">Reference proteome</keyword>
<sequence length="100" mass="11342">MTFPHPNVEATLAPAPRTFVDFLFYADAGQKNDTPQRAALAPLPFLKCAARNNLARSSPTARTDTSKEKHILYYDAKFYFQNERPNSAQTVESLWRAFFA</sequence>
<dbReference type="AlphaFoldDB" id="A0AA38HLR2"/>
<gene>
    <name evidence="1" type="ORF">Zmor_003486</name>
</gene>
<evidence type="ECO:0000313" key="1">
    <source>
        <dbReference type="EMBL" id="KAJ3640170.1"/>
    </source>
</evidence>
<comment type="caution">
    <text evidence="1">The sequence shown here is derived from an EMBL/GenBank/DDBJ whole genome shotgun (WGS) entry which is preliminary data.</text>
</comment>
<organism evidence="1 2">
    <name type="scientific">Zophobas morio</name>
    <dbReference type="NCBI Taxonomy" id="2755281"/>
    <lineage>
        <taxon>Eukaryota</taxon>
        <taxon>Metazoa</taxon>
        <taxon>Ecdysozoa</taxon>
        <taxon>Arthropoda</taxon>
        <taxon>Hexapoda</taxon>
        <taxon>Insecta</taxon>
        <taxon>Pterygota</taxon>
        <taxon>Neoptera</taxon>
        <taxon>Endopterygota</taxon>
        <taxon>Coleoptera</taxon>
        <taxon>Polyphaga</taxon>
        <taxon>Cucujiformia</taxon>
        <taxon>Tenebrionidae</taxon>
        <taxon>Zophobas</taxon>
    </lineage>
</organism>